<evidence type="ECO:0000256" key="6">
    <source>
        <dbReference type="ARBA" id="ARBA00023125"/>
    </source>
</evidence>
<dbReference type="GO" id="GO:0005634">
    <property type="term" value="C:nucleus"/>
    <property type="evidence" value="ECO:0007669"/>
    <property type="project" value="UniProtKB-SubCell"/>
</dbReference>
<feature type="region of interest" description="Disordered" evidence="11">
    <location>
        <begin position="241"/>
        <end position="300"/>
    </location>
</feature>
<keyword evidence="6 10" id="KW-0238">DNA-binding</keyword>
<dbReference type="FunFam" id="1.10.565.10:FF:000041">
    <property type="entry name" value="Nuclear hormone receptor HR78"/>
    <property type="match status" value="1"/>
</dbReference>
<dbReference type="PRINTS" id="PR00398">
    <property type="entry name" value="STRDHORMONER"/>
</dbReference>
<evidence type="ECO:0000256" key="1">
    <source>
        <dbReference type="ARBA" id="ARBA00004123"/>
    </source>
</evidence>
<evidence type="ECO:0000256" key="4">
    <source>
        <dbReference type="ARBA" id="ARBA00022833"/>
    </source>
</evidence>
<evidence type="ECO:0000259" key="13">
    <source>
        <dbReference type="PROSITE" id="PS51843"/>
    </source>
</evidence>
<dbReference type="InterPro" id="IPR000536">
    <property type="entry name" value="Nucl_hrmn_rcpt_lig-bd"/>
</dbReference>
<dbReference type="Pfam" id="PF00105">
    <property type="entry name" value="zf-C4"/>
    <property type="match status" value="1"/>
</dbReference>
<dbReference type="GO" id="GO:0003700">
    <property type="term" value="F:DNA-binding transcription factor activity"/>
    <property type="evidence" value="ECO:0007669"/>
    <property type="project" value="InterPro"/>
</dbReference>
<feature type="compositionally biased region" description="Low complexity" evidence="11">
    <location>
        <begin position="241"/>
        <end position="252"/>
    </location>
</feature>
<dbReference type="PANTHER" id="PTHR24083">
    <property type="entry name" value="NUCLEAR HORMONE RECEPTOR"/>
    <property type="match status" value="1"/>
</dbReference>
<keyword evidence="3 10" id="KW-0863">Zinc-finger</keyword>
<name>A0A7R8V721_HERIL</name>
<dbReference type="InterPro" id="IPR001628">
    <property type="entry name" value="Znf_hrmn_rcpt"/>
</dbReference>
<protein>
    <recommendedName>
        <fullName evidence="16">Nuclear hormone receptor HR78</fullName>
    </recommendedName>
</protein>
<dbReference type="Gene3D" id="1.10.565.10">
    <property type="entry name" value="Retinoid X Receptor"/>
    <property type="match status" value="1"/>
</dbReference>
<dbReference type="Proteomes" id="UP000594454">
    <property type="component" value="Chromosome 7"/>
</dbReference>
<feature type="compositionally biased region" description="Polar residues" evidence="11">
    <location>
        <begin position="275"/>
        <end position="300"/>
    </location>
</feature>
<evidence type="ECO:0000256" key="5">
    <source>
        <dbReference type="ARBA" id="ARBA00023015"/>
    </source>
</evidence>
<dbReference type="InterPro" id="IPR050274">
    <property type="entry name" value="Nuclear_hormone_rcpt_NR2"/>
</dbReference>
<dbReference type="Pfam" id="PF00104">
    <property type="entry name" value="Hormone_recep"/>
    <property type="match status" value="1"/>
</dbReference>
<feature type="compositionally biased region" description="Polar residues" evidence="11">
    <location>
        <begin position="170"/>
        <end position="179"/>
    </location>
</feature>
<comment type="similarity">
    <text evidence="10">Belongs to the nuclear hormone receptor family.</text>
</comment>
<dbReference type="PRINTS" id="PR00047">
    <property type="entry name" value="STROIDFINGER"/>
</dbReference>
<feature type="compositionally biased region" description="Low complexity" evidence="11">
    <location>
        <begin position="135"/>
        <end position="162"/>
    </location>
</feature>
<evidence type="ECO:0000256" key="8">
    <source>
        <dbReference type="ARBA" id="ARBA00023170"/>
    </source>
</evidence>
<keyword evidence="2 10" id="KW-0479">Metal-binding</keyword>
<keyword evidence="7 10" id="KW-0804">Transcription</keyword>
<evidence type="ECO:0000313" key="15">
    <source>
        <dbReference type="Proteomes" id="UP000594454"/>
    </source>
</evidence>
<feature type="compositionally biased region" description="Basic and acidic residues" evidence="11">
    <location>
        <begin position="368"/>
        <end position="377"/>
    </location>
</feature>
<evidence type="ECO:0000256" key="10">
    <source>
        <dbReference type="RuleBase" id="RU004334"/>
    </source>
</evidence>
<dbReference type="InterPro" id="IPR001723">
    <property type="entry name" value="Nuclear_hrmn_rcpt"/>
</dbReference>
<dbReference type="AlphaFoldDB" id="A0A7R8V721"/>
<gene>
    <name evidence="14" type="ORF">HERILL_LOCUS16294</name>
</gene>
<feature type="region of interest" description="Disordered" evidence="11">
    <location>
        <begin position="348"/>
        <end position="377"/>
    </location>
</feature>
<dbReference type="Gene3D" id="3.30.50.10">
    <property type="entry name" value="Erythroid Transcription Factor GATA-1, subunit A"/>
    <property type="match status" value="1"/>
</dbReference>
<dbReference type="InterPro" id="IPR035500">
    <property type="entry name" value="NHR-like_dom_sf"/>
</dbReference>
<dbReference type="PROSITE" id="PS00031">
    <property type="entry name" value="NUCLEAR_REC_DBD_1"/>
    <property type="match status" value="1"/>
</dbReference>
<comment type="subcellular location">
    <subcellularLocation>
        <location evidence="1 10">Nucleus</location>
    </subcellularLocation>
</comment>
<evidence type="ECO:0008006" key="16">
    <source>
        <dbReference type="Google" id="ProtNLM"/>
    </source>
</evidence>
<feature type="region of interest" description="Disordered" evidence="11">
    <location>
        <begin position="135"/>
        <end position="179"/>
    </location>
</feature>
<organism evidence="14 15">
    <name type="scientific">Hermetia illucens</name>
    <name type="common">Black soldier fly</name>
    <dbReference type="NCBI Taxonomy" id="343691"/>
    <lineage>
        <taxon>Eukaryota</taxon>
        <taxon>Metazoa</taxon>
        <taxon>Ecdysozoa</taxon>
        <taxon>Arthropoda</taxon>
        <taxon>Hexapoda</taxon>
        <taxon>Insecta</taxon>
        <taxon>Pterygota</taxon>
        <taxon>Neoptera</taxon>
        <taxon>Endopterygota</taxon>
        <taxon>Diptera</taxon>
        <taxon>Brachycera</taxon>
        <taxon>Stratiomyomorpha</taxon>
        <taxon>Stratiomyidae</taxon>
        <taxon>Hermetiinae</taxon>
        <taxon>Hermetia</taxon>
    </lineage>
</organism>
<proteinExistence type="inferred from homology"/>
<dbReference type="SMART" id="SM00430">
    <property type="entry name" value="HOLI"/>
    <property type="match status" value="1"/>
</dbReference>
<dbReference type="InterPro" id="IPR013088">
    <property type="entry name" value="Znf_NHR/GATA"/>
</dbReference>
<dbReference type="OrthoDB" id="40902at2759"/>
<evidence type="ECO:0000256" key="7">
    <source>
        <dbReference type="ARBA" id="ARBA00023163"/>
    </source>
</evidence>
<dbReference type="GO" id="GO:0043565">
    <property type="term" value="F:sequence-specific DNA binding"/>
    <property type="evidence" value="ECO:0007669"/>
    <property type="project" value="InterPro"/>
</dbReference>
<keyword evidence="4 10" id="KW-0862">Zinc</keyword>
<accession>A0A7R8V721</accession>
<keyword evidence="5 10" id="KW-0805">Transcription regulation</keyword>
<evidence type="ECO:0000256" key="11">
    <source>
        <dbReference type="SAM" id="MobiDB-lite"/>
    </source>
</evidence>
<feature type="domain" description="NR LBD" evidence="13">
    <location>
        <begin position="376"/>
        <end position="624"/>
    </location>
</feature>
<dbReference type="EMBL" id="LR899015">
    <property type="protein sequence ID" value="CAD7094058.1"/>
    <property type="molecule type" value="Genomic_DNA"/>
</dbReference>
<keyword evidence="15" id="KW-1185">Reference proteome</keyword>
<sequence>MEQVSGFEDPALLNASSGSGSGGVLSASGNNNSASNMSVELCLVCGDRASGRHYGAISCEGCKGFFKRSIRKQLGYQCRGTMNCEVTKHHRNRCQFCRLQKCLASGMRSDSVQHERKPIVDKKEHPIATNTISTVATNSSTTNNSGSGTGNSLYHHTSSTGSSHHRSKLFNHSTNSGTTASSIGGPVGVSAAAAGVAVAAAAAAAAVGASPDTLSSAVFPVGFNFADLTQTLFLAATPYQSQTQQHSSQQTQKLDPGRSFGYSPGPHNVDDDSLDNSTTGDGATSAGLSDNLHQSTPNPTTAVSLIQSSFEKNLINESLEMIASIQQQYDHRNSLVNNSSEELIIDDQTDTPLHVKQVSDDSNNGNGIDRETNDRDDHSFTSGLFDAPILSEANVAFNLQSPTLVPPYLNVHYVCESGSRLLFLSVYWIKRIRTFQQLSEDIKNQLLKRHWVELFAVGLAQCSRSLSISTIMSTLVSNILQLSEFDKVGQASGQSGGQAQKILKLSEHAFQLNEFVQSVQSMAMDEHEYAYVRLIIIFSPDSLNIKDQSKRALLEKLQYYALKCLRNHLTSINYPDVNERCSKILLRLMQLRSLESSLIEELFFSNLIGHVQIEYMIPYILKLGGAGA</sequence>
<feature type="domain" description="Nuclear receptor" evidence="12">
    <location>
        <begin position="39"/>
        <end position="114"/>
    </location>
</feature>
<dbReference type="InParanoid" id="A0A7R8V721"/>
<evidence type="ECO:0000256" key="3">
    <source>
        <dbReference type="ARBA" id="ARBA00022771"/>
    </source>
</evidence>
<dbReference type="FunCoup" id="A0A7R8V721">
    <property type="interactions" value="2394"/>
</dbReference>
<dbReference type="SUPFAM" id="SSF48508">
    <property type="entry name" value="Nuclear receptor ligand-binding domain"/>
    <property type="match status" value="1"/>
</dbReference>
<keyword evidence="9 10" id="KW-0539">Nucleus</keyword>
<keyword evidence="8 10" id="KW-0675">Receptor</keyword>
<dbReference type="FunFam" id="3.30.50.10:FF:000015">
    <property type="entry name" value="Nuclear receptor subfamily 2, group C, member 1"/>
    <property type="match status" value="1"/>
</dbReference>
<dbReference type="SMART" id="SM00399">
    <property type="entry name" value="ZnF_C4"/>
    <property type="match status" value="1"/>
</dbReference>
<evidence type="ECO:0000313" key="14">
    <source>
        <dbReference type="EMBL" id="CAD7094058.1"/>
    </source>
</evidence>
<evidence type="ECO:0000256" key="9">
    <source>
        <dbReference type="ARBA" id="ARBA00023242"/>
    </source>
</evidence>
<dbReference type="GO" id="GO:0008270">
    <property type="term" value="F:zinc ion binding"/>
    <property type="evidence" value="ECO:0007669"/>
    <property type="project" value="UniProtKB-KW"/>
</dbReference>
<evidence type="ECO:0000259" key="12">
    <source>
        <dbReference type="PROSITE" id="PS51030"/>
    </source>
</evidence>
<dbReference type="SUPFAM" id="SSF57716">
    <property type="entry name" value="Glucocorticoid receptor-like (DNA-binding domain)"/>
    <property type="match status" value="1"/>
</dbReference>
<reference evidence="14 15" key="1">
    <citation type="submission" date="2020-11" db="EMBL/GenBank/DDBJ databases">
        <authorList>
            <person name="Wallbank WR R."/>
            <person name="Pardo Diaz C."/>
            <person name="Kozak K."/>
            <person name="Martin S."/>
            <person name="Jiggins C."/>
            <person name="Moest M."/>
            <person name="Warren A I."/>
            <person name="Generalovic N T."/>
            <person name="Byers J.R.P. K."/>
            <person name="Montejo-Kovacevich G."/>
            <person name="Yen C E."/>
        </authorList>
    </citation>
    <scope>NUCLEOTIDE SEQUENCE [LARGE SCALE GENOMIC DNA]</scope>
</reference>
<evidence type="ECO:0000256" key="2">
    <source>
        <dbReference type="ARBA" id="ARBA00022723"/>
    </source>
</evidence>
<dbReference type="PROSITE" id="PS51843">
    <property type="entry name" value="NR_LBD"/>
    <property type="match status" value="1"/>
</dbReference>
<dbReference type="PROSITE" id="PS51030">
    <property type="entry name" value="NUCLEAR_REC_DBD_2"/>
    <property type="match status" value="1"/>
</dbReference>